<dbReference type="OrthoDB" id="194358at2759"/>
<proteinExistence type="predicted"/>
<evidence type="ECO:0000256" key="1">
    <source>
        <dbReference type="ARBA" id="ARBA00022737"/>
    </source>
</evidence>
<dbReference type="PANTHER" id="PTHR10039">
    <property type="entry name" value="AMELOGENIN"/>
    <property type="match status" value="1"/>
</dbReference>
<dbReference type="Gene3D" id="3.40.50.300">
    <property type="entry name" value="P-loop containing nucleotide triphosphate hydrolases"/>
    <property type="match status" value="1"/>
</dbReference>
<dbReference type="SUPFAM" id="SSF52540">
    <property type="entry name" value="P-loop containing nucleoside triphosphate hydrolases"/>
    <property type="match status" value="1"/>
</dbReference>
<dbReference type="InterPro" id="IPR056884">
    <property type="entry name" value="NPHP3-like_N"/>
</dbReference>
<keyword evidence="5" id="KW-1185">Reference proteome</keyword>
<evidence type="ECO:0000313" key="4">
    <source>
        <dbReference type="EMBL" id="KAF2229076.1"/>
    </source>
</evidence>
<evidence type="ECO:0000313" key="5">
    <source>
        <dbReference type="Proteomes" id="UP000800092"/>
    </source>
</evidence>
<feature type="compositionally biased region" description="Polar residues" evidence="2">
    <location>
        <begin position="44"/>
        <end position="54"/>
    </location>
</feature>
<reference evidence="4" key="1">
    <citation type="journal article" date="2020" name="Stud. Mycol.">
        <title>101 Dothideomycetes genomes: a test case for predicting lifestyles and emergence of pathogens.</title>
        <authorList>
            <person name="Haridas S."/>
            <person name="Albert R."/>
            <person name="Binder M."/>
            <person name="Bloem J."/>
            <person name="Labutti K."/>
            <person name="Salamov A."/>
            <person name="Andreopoulos B."/>
            <person name="Baker S."/>
            <person name="Barry K."/>
            <person name="Bills G."/>
            <person name="Bluhm B."/>
            <person name="Cannon C."/>
            <person name="Castanera R."/>
            <person name="Culley D."/>
            <person name="Daum C."/>
            <person name="Ezra D."/>
            <person name="Gonzalez J."/>
            <person name="Henrissat B."/>
            <person name="Kuo A."/>
            <person name="Liang C."/>
            <person name="Lipzen A."/>
            <person name="Lutzoni F."/>
            <person name="Magnuson J."/>
            <person name="Mondo S."/>
            <person name="Nolan M."/>
            <person name="Ohm R."/>
            <person name="Pangilinan J."/>
            <person name="Park H.-J."/>
            <person name="Ramirez L."/>
            <person name="Alfaro M."/>
            <person name="Sun H."/>
            <person name="Tritt A."/>
            <person name="Yoshinaga Y."/>
            <person name="Zwiers L.-H."/>
            <person name="Turgeon B."/>
            <person name="Goodwin S."/>
            <person name="Spatafora J."/>
            <person name="Crous P."/>
            <person name="Grigoriev I."/>
        </authorList>
    </citation>
    <scope>NUCLEOTIDE SEQUENCE</scope>
    <source>
        <strain evidence="4">Tuck. ex Michener</strain>
    </source>
</reference>
<evidence type="ECO:0000256" key="2">
    <source>
        <dbReference type="SAM" id="MobiDB-lite"/>
    </source>
</evidence>
<keyword evidence="1" id="KW-0677">Repeat</keyword>
<feature type="region of interest" description="Disordered" evidence="2">
    <location>
        <begin position="12"/>
        <end position="62"/>
    </location>
</feature>
<name>A0A6A6GTF7_VIRVR</name>
<gene>
    <name evidence="4" type="ORF">EV356DRAFT_494418</name>
</gene>
<dbReference type="Gene3D" id="3.40.50.1820">
    <property type="entry name" value="alpha/beta hydrolase"/>
    <property type="match status" value="1"/>
</dbReference>
<protein>
    <recommendedName>
        <fullName evidence="3">Nephrocystin 3-like N-terminal domain-containing protein</fullName>
    </recommendedName>
</protein>
<organism evidence="4 5">
    <name type="scientific">Viridothelium virens</name>
    <name type="common">Speckled blister lichen</name>
    <name type="synonym">Trypethelium virens</name>
    <dbReference type="NCBI Taxonomy" id="1048519"/>
    <lineage>
        <taxon>Eukaryota</taxon>
        <taxon>Fungi</taxon>
        <taxon>Dikarya</taxon>
        <taxon>Ascomycota</taxon>
        <taxon>Pezizomycotina</taxon>
        <taxon>Dothideomycetes</taxon>
        <taxon>Dothideomycetes incertae sedis</taxon>
        <taxon>Trypetheliales</taxon>
        <taxon>Trypetheliaceae</taxon>
        <taxon>Viridothelium</taxon>
    </lineage>
</organism>
<dbReference type="Pfam" id="PF24883">
    <property type="entry name" value="NPHP3_N"/>
    <property type="match status" value="1"/>
</dbReference>
<dbReference type="AlphaFoldDB" id="A0A6A6GTF7"/>
<dbReference type="Proteomes" id="UP000800092">
    <property type="component" value="Unassembled WGS sequence"/>
</dbReference>
<dbReference type="InterPro" id="IPR027417">
    <property type="entry name" value="P-loop_NTPase"/>
</dbReference>
<sequence length="705" mass="80029">MFSKGFIFRRKSSDDNRYERSRSRHSSRSSLSPSNEEGDCRTINPLSQLSTPTNLPIRKYSETDPGPLGLNVIYTPENGHKADIVFVHGLGGGSRWTWSKSRNPELLWPLTFLPLEPDICLARILSFGYNANFKKAGSVGTVVLDFAKELLFDLKYARDEAKRDLKMGRVPLIFVVHSMGGLIVKEAYIQGQNDPEYEEIIRAISAITFLATPHRGTNLAETLNRILQLTIISNSKQYISELARNSFSLQKLNEQFRHIAPRLDIVSFYETQPTPLGLMNAQLMVLEKDSSVLGYPGETSKALNADHHGICKFDSPRDPNYITVRNVLKSLVAKIISTSRSNEQVVLNGRETRDLKAIMAISELPDEDYIFFRDQWTRGTNEWIVREKAFIGWLNAKGPGLHLLWLNGGAATGKSVLSSFVINNLIERDYCCQYFFLRFGNRKKRTLSLLLRSIAYQIGQRIPKFMRKVIEVADEAVDFESADPRTIWQRIFKSILFRMEEQQSLYWVIDGLDEADDSRALIRMLSDIAMSSTPIYILLVSRETSEISTTLKKLPIAVHRATICIETHQEDLRCHIRQELSMSGTAEFRDSIIKRLVEGAENNFLWVRLAVEKLNTCHTHADVEKALQELPVGMEALYDRMATSITRDLTPPDQALASTLLQCVTCSFRTLTVEELSQVLYEDISGMLDFQQSIMELCGGFGVDR</sequence>
<feature type="compositionally biased region" description="Basic and acidic residues" evidence="2">
    <location>
        <begin position="12"/>
        <end position="21"/>
    </location>
</feature>
<dbReference type="SUPFAM" id="SSF53474">
    <property type="entry name" value="alpha/beta-Hydrolases"/>
    <property type="match status" value="1"/>
</dbReference>
<evidence type="ECO:0000259" key="3">
    <source>
        <dbReference type="Pfam" id="PF24883"/>
    </source>
</evidence>
<dbReference type="PANTHER" id="PTHR10039:SF16">
    <property type="entry name" value="GPI INOSITOL-DEACYLASE"/>
    <property type="match status" value="1"/>
</dbReference>
<feature type="domain" description="Nephrocystin 3-like N-terminal" evidence="3">
    <location>
        <begin position="379"/>
        <end position="542"/>
    </location>
</feature>
<dbReference type="EMBL" id="ML991876">
    <property type="protein sequence ID" value="KAF2229076.1"/>
    <property type="molecule type" value="Genomic_DNA"/>
</dbReference>
<dbReference type="InterPro" id="IPR029058">
    <property type="entry name" value="AB_hydrolase_fold"/>
</dbReference>
<accession>A0A6A6GTF7</accession>